<sequence length="120" mass="13583">MSDLLRKKPKKIERSPTVTPKTTFSVNDLPQQPVKQEKEEVVEKKFSPAKPAVAEKTTTVRVSVAMKNKLNALVTMGIADTVDQLTDVLIDEYVTNILSKDEKKQLEIILDLYKSRLNNK</sequence>
<organism evidence="2 3">
    <name type="scientific">Planomicrobium okeanokoites</name>
    <name type="common">Planococcus okeanokoites</name>
    <name type="synonym">Flavobacterium okeanokoites</name>
    <dbReference type="NCBI Taxonomy" id="244"/>
    <lineage>
        <taxon>Bacteria</taxon>
        <taxon>Bacillati</taxon>
        <taxon>Bacillota</taxon>
        <taxon>Bacilli</taxon>
        <taxon>Bacillales</taxon>
        <taxon>Caryophanaceae</taxon>
        <taxon>Planomicrobium</taxon>
    </lineage>
</organism>
<dbReference type="EMBL" id="JBHRUJ010000010">
    <property type="protein sequence ID" value="MFC3210683.1"/>
    <property type="molecule type" value="Genomic_DNA"/>
</dbReference>
<evidence type="ECO:0000313" key="2">
    <source>
        <dbReference type="EMBL" id="MFC3210683.1"/>
    </source>
</evidence>
<evidence type="ECO:0000313" key="3">
    <source>
        <dbReference type="Proteomes" id="UP001595625"/>
    </source>
</evidence>
<keyword evidence="3" id="KW-1185">Reference proteome</keyword>
<dbReference type="Pfam" id="PF17363">
    <property type="entry name" value="DUF5388"/>
    <property type="match status" value="1"/>
</dbReference>
<gene>
    <name evidence="2" type="ORF">ACFOEJ_06350</name>
</gene>
<proteinExistence type="predicted"/>
<accession>A0ABV7KMJ3</accession>
<feature type="compositionally biased region" description="Polar residues" evidence="1">
    <location>
        <begin position="16"/>
        <end position="29"/>
    </location>
</feature>
<dbReference type="InterPro" id="IPR035528">
    <property type="entry name" value="DUF5388"/>
</dbReference>
<reference evidence="3" key="1">
    <citation type="journal article" date="2019" name="Int. J. Syst. Evol. Microbiol.">
        <title>The Global Catalogue of Microorganisms (GCM) 10K type strain sequencing project: providing services to taxonomists for standard genome sequencing and annotation.</title>
        <authorList>
            <consortium name="The Broad Institute Genomics Platform"/>
            <consortium name="The Broad Institute Genome Sequencing Center for Infectious Disease"/>
            <person name="Wu L."/>
            <person name="Ma J."/>
        </authorList>
    </citation>
    <scope>NUCLEOTIDE SEQUENCE [LARGE SCALE GENOMIC DNA]</scope>
    <source>
        <strain evidence="3">CCM 320</strain>
    </source>
</reference>
<dbReference type="Proteomes" id="UP001595625">
    <property type="component" value="Unassembled WGS sequence"/>
</dbReference>
<name>A0ABV7KMJ3_PLAOK</name>
<dbReference type="RefSeq" id="WP_117314271.1">
    <property type="nucleotide sequence ID" value="NZ_JBHRUJ010000010.1"/>
</dbReference>
<protein>
    <submittedName>
        <fullName evidence="2">DUF5388 domain-containing protein</fullName>
    </submittedName>
</protein>
<comment type="caution">
    <text evidence="2">The sequence shown here is derived from an EMBL/GenBank/DDBJ whole genome shotgun (WGS) entry which is preliminary data.</text>
</comment>
<evidence type="ECO:0000256" key="1">
    <source>
        <dbReference type="SAM" id="MobiDB-lite"/>
    </source>
</evidence>
<feature type="region of interest" description="Disordered" evidence="1">
    <location>
        <begin position="1"/>
        <end position="42"/>
    </location>
</feature>